<keyword evidence="4 6" id="KW-0418">Kinase</keyword>
<dbReference type="GO" id="GO:0008652">
    <property type="term" value="P:amino acid biosynthetic process"/>
    <property type="evidence" value="ECO:0007669"/>
    <property type="project" value="UniProtKB-KW"/>
</dbReference>
<dbReference type="Gene3D" id="3.30.230.10">
    <property type="match status" value="1"/>
</dbReference>
<evidence type="ECO:0000256" key="1">
    <source>
        <dbReference type="ARBA" id="ARBA00022605"/>
    </source>
</evidence>
<accession>A0A392SCH7</accession>
<evidence type="ECO:0000256" key="5">
    <source>
        <dbReference type="ARBA" id="ARBA00022840"/>
    </source>
</evidence>
<dbReference type="PANTHER" id="PTHR20861">
    <property type="entry name" value="HOMOSERINE/4-DIPHOSPHOCYTIDYL-2-C-METHYL-D-ERYTHRITOL KINASE"/>
    <property type="match status" value="1"/>
</dbReference>
<evidence type="ECO:0000256" key="3">
    <source>
        <dbReference type="ARBA" id="ARBA00022741"/>
    </source>
</evidence>
<protein>
    <submittedName>
        <fullName evidence="6">Homoserine kinase</fullName>
    </submittedName>
</protein>
<dbReference type="GO" id="GO:0016301">
    <property type="term" value="F:kinase activity"/>
    <property type="evidence" value="ECO:0007669"/>
    <property type="project" value="UniProtKB-KW"/>
</dbReference>
<dbReference type="EMBL" id="LXQA010345847">
    <property type="protein sequence ID" value="MCI45566.1"/>
    <property type="molecule type" value="Genomic_DNA"/>
</dbReference>
<dbReference type="AlphaFoldDB" id="A0A392SCH7"/>
<comment type="caution">
    <text evidence="6">The sequence shown here is derived from an EMBL/GenBank/DDBJ whole genome shotgun (WGS) entry which is preliminary data.</text>
</comment>
<keyword evidence="5" id="KW-0067">ATP-binding</keyword>
<proteinExistence type="predicted"/>
<keyword evidence="1" id="KW-0028">Amino-acid biosynthesis</keyword>
<organism evidence="6 7">
    <name type="scientific">Trifolium medium</name>
    <dbReference type="NCBI Taxonomy" id="97028"/>
    <lineage>
        <taxon>Eukaryota</taxon>
        <taxon>Viridiplantae</taxon>
        <taxon>Streptophyta</taxon>
        <taxon>Embryophyta</taxon>
        <taxon>Tracheophyta</taxon>
        <taxon>Spermatophyta</taxon>
        <taxon>Magnoliopsida</taxon>
        <taxon>eudicotyledons</taxon>
        <taxon>Gunneridae</taxon>
        <taxon>Pentapetalae</taxon>
        <taxon>rosids</taxon>
        <taxon>fabids</taxon>
        <taxon>Fabales</taxon>
        <taxon>Fabaceae</taxon>
        <taxon>Papilionoideae</taxon>
        <taxon>50 kb inversion clade</taxon>
        <taxon>NPAAA clade</taxon>
        <taxon>Hologalegina</taxon>
        <taxon>IRL clade</taxon>
        <taxon>Trifolieae</taxon>
        <taxon>Trifolium</taxon>
    </lineage>
</organism>
<keyword evidence="7" id="KW-1185">Reference proteome</keyword>
<dbReference type="InterPro" id="IPR014721">
    <property type="entry name" value="Ribsml_uS5_D2-typ_fold_subgr"/>
</dbReference>
<evidence type="ECO:0000256" key="2">
    <source>
        <dbReference type="ARBA" id="ARBA00022679"/>
    </source>
</evidence>
<evidence type="ECO:0000313" key="6">
    <source>
        <dbReference type="EMBL" id="MCI45566.1"/>
    </source>
</evidence>
<sequence length="74" mass="7941">MVANLGPGFDFLGCTMDGISHTVSVRLDPNVHPSKIFISDISRQSANVNKLSKNPIENCVGIAAIEAMKKLSKN</sequence>
<keyword evidence="2" id="KW-0808">Transferase</keyword>
<dbReference type="GO" id="GO:0005524">
    <property type="term" value="F:ATP binding"/>
    <property type="evidence" value="ECO:0007669"/>
    <property type="project" value="UniProtKB-KW"/>
</dbReference>
<feature type="non-terminal residue" evidence="6">
    <location>
        <position position="74"/>
    </location>
</feature>
<reference evidence="6 7" key="1">
    <citation type="journal article" date="2018" name="Front. Plant Sci.">
        <title>Red Clover (Trifolium pratense) and Zigzag Clover (T. medium) - A Picture of Genomic Similarities and Differences.</title>
        <authorList>
            <person name="Dluhosova J."/>
            <person name="Istvanek J."/>
            <person name="Nedelnik J."/>
            <person name="Repkova J."/>
        </authorList>
    </citation>
    <scope>NUCLEOTIDE SEQUENCE [LARGE SCALE GENOMIC DNA]</scope>
    <source>
        <strain evidence="7">cv. 10/8</strain>
        <tissue evidence="6">Leaf</tissue>
    </source>
</reference>
<dbReference type="PANTHER" id="PTHR20861:SF1">
    <property type="entry name" value="HOMOSERINE KINASE"/>
    <property type="match status" value="1"/>
</dbReference>
<keyword evidence="3" id="KW-0547">Nucleotide-binding</keyword>
<evidence type="ECO:0000256" key="4">
    <source>
        <dbReference type="ARBA" id="ARBA00022777"/>
    </source>
</evidence>
<evidence type="ECO:0000313" key="7">
    <source>
        <dbReference type="Proteomes" id="UP000265520"/>
    </source>
</evidence>
<name>A0A392SCH7_9FABA</name>
<dbReference type="Proteomes" id="UP000265520">
    <property type="component" value="Unassembled WGS sequence"/>
</dbReference>